<comment type="caution">
    <text evidence="1">Lacks conserved residue(s) required for the propagation of feature annotation.</text>
</comment>
<feature type="binding site" description="in other chain" evidence="1">
    <location>
        <begin position="102"/>
        <end position="104"/>
    </location>
    <ligand>
        <name>dUMP</name>
        <dbReference type="ChEBI" id="CHEBI:246422"/>
        <note>ligand shared between dimeric partners</note>
    </ligand>
</feature>
<dbReference type="GO" id="GO:0032259">
    <property type="term" value="P:methylation"/>
    <property type="evidence" value="ECO:0007669"/>
    <property type="project" value="UniProtKB-KW"/>
</dbReference>
<feature type="binding site" evidence="1">
    <location>
        <begin position="92"/>
        <end position="94"/>
    </location>
    <ligand>
        <name>FAD</name>
        <dbReference type="ChEBI" id="CHEBI:57692"/>
        <note>ligand shared between neighboring subunits</note>
    </ligand>
</feature>
<dbReference type="PROSITE" id="PS51331">
    <property type="entry name" value="THYX"/>
    <property type="match status" value="1"/>
</dbReference>
<organism evidence="2 3">
    <name type="scientific">Phototrophicus methaneseepsis</name>
    <dbReference type="NCBI Taxonomy" id="2710758"/>
    <lineage>
        <taxon>Bacteria</taxon>
        <taxon>Bacillati</taxon>
        <taxon>Chloroflexota</taxon>
        <taxon>Candidatus Thermofontia</taxon>
        <taxon>Phototrophicales</taxon>
        <taxon>Phototrophicaceae</taxon>
        <taxon>Phototrophicus</taxon>
    </lineage>
</organism>
<dbReference type="InterPro" id="IPR036098">
    <property type="entry name" value="Thymidylate_synthase_ThyX_sf"/>
</dbReference>
<dbReference type="NCBIfam" id="TIGR02170">
    <property type="entry name" value="thyX"/>
    <property type="match status" value="1"/>
</dbReference>
<dbReference type="AlphaFoldDB" id="A0A7S8E666"/>
<evidence type="ECO:0000256" key="1">
    <source>
        <dbReference type="HAMAP-Rule" id="MF_01408"/>
    </source>
</evidence>
<keyword evidence="1" id="KW-0274">FAD</keyword>
<evidence type="ECO:0000313" key="2">
    <source>
        <dbReference type="EMBL" id="QPC81114.1"/>
    </source>
</evidence>
<dbReference type="InterPro" id="IPR003669">
    <property type="entry name" value="Thymidylate_synthase_ThyX"/>
</dbReference>
<keyword evidence="1 2" id="KW-0489">Methyltransferase</keyword>
<comment type="function">
    <text evidence="1">Catalyzes the reductive methylation of 2'-deoxyuridine-5'-monophosphate (dUMP) to 2'-deoxythymidine-5'-monophosphate (dTMP) while utilizing 5,10-methylenetetrahydrofolate (mTHF) as the methyl donor, and NADPH and FADH(2) as the reductant.</text>
</comment>
<keyword evidence="3" id="KW-1185">Reference proteome</keyword>
<name>A0A7S8E666_9CHLR</name>
<dbReference type="GO" id="GO:0006231">
    <property type="term" value="P:dTMP biosynthetic process"/>
    <property type="evidence" value="ECO:0007669"/>
    <property type="project" value="UniProtKB-UniRule"/>
</dbReference>
<dbReference type="EC" id="2.1.1.148" evidence="1"/>
<dbReference type="KEGG" id="pmet:G4Y79_15535"/>
<dbReference type="UniPathway" id="UPA00575"/>
<dbReference type="Gene3D" id="3.30.1360.170">
    <property type="match status" value="1"/>
</dbReference>
<protein>
    <recommendedName>
        <fullName evidence="1">Flavin-dependent thymidylate synthase</fullName>
        <shortName evidence="1">FDTS</shortName>
        <ecNumber evidence="1">2.1.1.148</ecNumber>
    </recommendedName>
    <alternativeName>
        <fullName evidence="1">FAD-dependent thymidylate synthase</fullName>
    </alternativeName>
    <alternativeName>
        <fullName evidence="1">Thymidylate synthase ThyX</fullName>
        <shortName evidence="1">TS</shortName>
        <shortName evidence="1">TSase</shortName>
    </alternativeName>
</protein>
<dbReference type="Proteomes" id="UP000594468">
    <property type="component" value="Chromosome"/>
</dbReference>
<comment type="similarity">
    <text evidence="1">Belongs to the thymidylate synthase ThyX family.</text>
</comment>
<feature type="active site" description="Involved in ionization of N3 of dUMP, leading to its activation" evidence="1">
    <location>
        <position position="199"/>
    </location>
</feature>
<evidence type="ECO:0000313" key="3">
    <source>
        <dbReference type="Proteomes" id="UP000594468"/>
    </source>
</evidence>
<feature type="binding site" evidence="1">
    <location>
        <begin position="89"/>
        <end position="92"/>
    </location>
    <ligand>
        <name>dUMP</name>
        <dbReference type="ChEBI" id="CHEBI:246422"/>
        <note>ligand shared between dimeric partners</note>
    </ligand>
</feature>
<comment type="pathway">
    <text evidence="1">Pyrimidine metabolism; dTTP biosynthesis.</text>
</comment>
<dbReference type="Pfam" id="PF02511">
    <property type="entry name" value="Thy1"/>
    <property type="match status" value="1"/>
</dbReference>
<dbReference type="GO" id="GO:0004799">
    <property type="term" value="F:thymidylate synthase activity"/>
    <property type="evidence" value="ECO:0007669"/>
    <property type="project" value="TreeGrafter"/>
</dbReference>
<dbReference type="GO" id="GO:0050797">
    <property type="term" value="F:thymidylate synthase (FAD) activity"/>
    <property type="evidence" value="ECO:0007669"/>
    <property type="project" value="UniProtKB-UniRule"/>
</dbReference>
<comment type="catalytic activity">
    <reaction evidence="1">
        <text>dUMP + (6R)-5,10-methylene-5,6,7,8-tetrahydrofolate + NADPH + H(+) = dTMP + (6S)-5,6,7,8-tetrahydrofolate + NADP(+)</text>
        <dbReference type="Rhea" id="RHEA:29043"/>
        <dbReference type="ChEBI" id="CHEBI:15378"/>
        <dbReference type="ChEBI" id="CHEBI:15636"/>
        <dbReference type="ChEBI" id="CHEBI:57453"/>
        <dbReference type="ChEBI" id="CHEBI:57783"/>
        <dbReference type="ChEBI" id="CHEBI:58349"/>
        <dbReference type="ChEBI" id="CHEBI:63528"/>
        <dbReference type="ChEBI" id="CHEBI:246422"/>
        <dbReference type="EC" id="2.1.1.148"/>
    </reaction>
</comment>
<dbReference type="EMBL" id="CP062983">
    <property type="protein sequence ID" value="QPC81114.1"/>
    <property type="molecule type" value="Genomic_DNA"/>
</dbReference>
<proteinExistence type="inferred from homology"/>
<reference evidence="2 3" key="1">
    <citation type="submission" date="2020-02" db="EMBL/GenBank/DDBJ databases">
        <authorList>
            <person name="Zheng R.K."/>
            <person name="Sun C.M."/>
        </authorList>
    </citation>
    <scope>NUCLEOTIDE SEQUENCE [LARGE SCALE GENOMIC DNA]</scope>
    <source>
        <strain evidence="3">rifampicinis</strain>
    </source>
</reference>
<keyword evidence="1" id="KW-0521">NADP</keyword>
<feature type="binding site" description="in other chain" evidence="1">
    <location>
        <position position="171"/>
    </location>
    <ligand>
        <name>dUMP</name>
        <dbReference type="ChEBI" id="CHEBI:246422"/>
        <note>ligand shared between dimeric partners</note>
    </ligand>
</feature>
<feature type="binding site" evidence="1">
    <location>
        <begin position="188"/>
        <end position="190"/>
    </location>
    <ligand>
        <name>FAD</name>
        <dbReference type="ChEBI" id="CHEBI:57692"/>
        <note>ligand shared between neighboring subunits</note>
    </ligand>
</feature>
<accession>A0A7S8E666</accession>
<keyword evidence="1 2" id="KW-0808">Transferase</keyword>
<feature type="binding site" evidence="1">
    <location>
        <position position="194"/>
    </location>
    <ligand>
        <name>FAD</name>
        <dbReference type="ChEBI" id="CHEBI:57692"/>
        <note>ligand shared between neighboring subunits</note>
    </ligand>
</feature>
<sequence>MTNEIIGKRINVLDKGWIELVDLMPNPKTDISGDLAIVNAARVSFMGESKGPVKDKRLLMYLLRNRHTSPFEMVEFKFRVRAPLVTWWQWVRHRTWSMNAQSGRYTPFEEDDFYVPDIWRRQSASNKQASEGQVTDEENAELTEQLVAHYEAGYRMYQHALDTGVSKEMARLFLPGFSVYYTWVTKVDAHNLMHFLRLRMASDAQYEIRVYAQAIYDHFFKPALPWTAEAFEKYILGLEDQEPD</sequence>
<dbReference type="PANTHER" id="PTHR34934:SF1">
    <property type="entry name" value="FLAVIN-DEPENDENT THYMIDYLATE SYNTHASE"/>
    <property type="match status" value="1"/>
</dbReference>
<dbReference type="HAMAP" id="MF_01408">
    <property type="entry name" value="ThyX"/>
    <property type="match status" value="1"/>
</dbReference>
<dbReference type="CDD" id="cd20175">
    <property type="entry name" value="ThyX"/>
    <property type="match status" value="1"/>
</dbReference>
<dbReference type="PANTHER" id="PTHR34934">
    <property type="entry name" value="FLAVIN-DEPENDENT THYMIDYLATE SYNTHASE"/>
    <property type="match status" value="1"/>
</dbReference>
<dbReference type="GO" id="GO:0006235">
    <property type="term" value="P:dTTP biosynthetic process"/>
    <property type="evidence" value="ECO:0007669"/>
    <property type="project" value="UniProtKB-UniRule"/>
</dbReference>
<dbReference type="SUPFAM" id="SSF69796">
    <property type="entry name" value="Thymidylate synthase-complementing protein Thy1"/>
    <property type="match status" value="1"/>
</dbReference>
<dbReference type="GO" id="GO:0070402">
    <property type="term" value="F:NADPH binding"/>
    <property type="evidence" value="ECO:0007669"/>
    <property type="project" value="TreeGrafter"/>
</dbReference>
<comment type="cofactor">
    <cofactor evidence="1">
        <name>FAD</name>
        <dbReference type="ChEBI" id="CHEBI:57692"/>
    </cofactor>
    <text evidence="1">Binds 4 FAD per tetramer. Each FAD binding site is formed by three monomers.</text>
</comment>
<dbReference type="RefSeq" id="WP_195169187.1">
    <property type="nucleotide sequence ID" value="NZ_CP062983.1"/>
</dbReference>
<keyword evidence="1" id="KW-0285">Flavoprotein</keyword>
<gene>
    <name evidence="1 2" type="primary">thyX</name>
    <name evidence="2" type="ORF">G4Y79_15535</name>
</gene>
<comment type="subunit">
    <text evidence="1">Homotetramer.</text>
</comment>
<feature type="binding site" evidence="1">
    <location>
        <position position="69"/>
    </location>
    <ligand>
        <name>FAD</name>
        <dbReference type="ChEBI" id="CHEBI:57692"/>
        <note>ligand shared between neighboring subunits</note>
    </ligand>
</feature>
<dbReference type="GO" id="GO:0050660">
    <property type="term" value="F:flavin adenine dinucleotide binding"/>
    <property type="evidence" value="ECO:0007669"/>
    <property type="project" value="UniProtKB-UniRule"/>
</dbReference>
<keyword evidence="1" id="KW-0545">Nucleotide biosynthesis</keyword>
<feature type="binding site" evidence="1">
    <location>
        <position position="199"/>
    </location>
    <ligand>
        <name>dUMP</name>
        <dbReference type="ChEBI" id="CHEBI:246422"/>
        <note>ligand shared between dimeric partners</note>
    </ligand>
</feature>